<dbReference type="InterPro" id="IPR012337">
    <property type="entry name" value="RNaseH-like_sf"/>
</dbReference>
<evidence type="ECO:0000259" key="2">
    <source>
        <dbReference type="PROSITE" id="PS50994"/>
    </source>
</evidence>
<dbReference type="Proteomes" id="UP001595884">
    <property type="component" value="Unassembled WGS sequence"/>
</dbReference>
<feature type="domain" description="Integrase catalytic" evidence="2">
    <location>
        <begin position="31"/>
        <end position="190"/>
    </location>
</feature>
<dbReference type="SUPFAM" id="SSF53098">
    <property type="entry name" value="Ribonuclease H-like"/>
    <property type="match status" value="1"/>
</dbReference>
<evidence type="ECO:0000313" key="3">
    <source>
        <dbReference type="EMBL" id="MFC4718152.1"/>
    </source>
</evidence>
<feature type="region of interest" description="Disordered" evidence="1">
    <location>
        <begin position="16"/>
        <end position="47"/>
    </location>
</feature>
<proteinExistence type="predicted"/>
<evidence type="ECO:0000256" key="1">
    <source>
        <dbReference type="SAM" id="MobiDB-lite"/>
    </source>
</evidence>
<feature type="non-terminal residue" evidence="3">
    <location>
        <position position="1"/>
    </location>
</feature>
<reference evidence="4" key="1">
    <citation type="journal article" date="2019" name="Int. J. Syst. Evol. Microbiol.">
        <title>The Global Catalogue of Microorganisms (GCM) 10K type strain sequencing project: providing services to taxonomists for standard genome sequencing and annotation.</title>
        <authorList>
            <consortium name="The Broad Institute Genomics Platform"/>
            <consortium name="The Broad Institute Genome Sequencing Center for Infectious Disease"/>
            <person name="Wu L."/>
            <person name="Ma J."/>
        </authorList>
    </citation>
    <scope>NUCLEOTIDE SEQUENCE [LARGE SCALE GENOMIC DNA]</scope>
    <source>
        <strain evidence="4">CGMCC 1.12849</strain>
    </source>
</reference>
<dbReference type="InterPro" id="IPR001584">
    <property type="entry name" value="Integrase_cat-core"/>
</dbReference>
<comment type="caution">
    <text evidence="3">The sequence shown here is derived from an EMBL/GenBank/DDBJ whole genome shotgun (WGS) entry which is preliminary data.</text>
</comment>
<gene>
    <name evidence="3" type="ORF">ACFO7V_18715</name>
</gene>
<dbReference type="Gene3D" id="3.30.420.10">
    <property type="entry name" value="Ribonuclease H-like superfamily/Ribonuclease H"/>
    <property type="match status" value="1"/>
</dbReference>
<protein>
    <submittedName>
        <fullName evidence="3">IS481-like element IS5564 family transposase</fullName>
    </submittedName>
</protein>
<keyword evidence="4" id="KW-1185">Reference proteome</keyword>
<evidence type="ECO:0000313" key="4">
    <source>
        <dbReference type="Proteomes" id="UP001595884"/>
    </source>
</evidence>
<dbReference type="EMBL" id="JBHSHE010000120">
    <property type="protein sequence ID" value="MFC4718152.1"/>
    <property type="molecule type" value="Genomic_DNA"/>
</dbReference>
<dbReference type="PANTHER" id="PTHR35004">
    <property type="entry name" value="TRANSPOSASE RV3428C-RELATED"/>
    <property type="match status" value="1"/>
</dbReference>
<dbReference type="Pfam" id="PF00665">
    <property type="entry name" value="rve"/>
    <property type="match status" value="1"/>
</dbReference>
<dbReference type="PANTHER" id="PTHR35004:SF6">
    <property type="entry name" value="TRANSPOSASE"/>
    <property type="match status" value="1"/>
</dbReference>
<dbReference type="InterPro" id="IPR036397">
    <property type="entry name" value="RNaseH_sf"/>
</dbReference>
<organism evidence="3 4">
    <name type="scientific">Glutamicibacter bergerei</name>
    <dbReference type="NCBI Taxonomy" id="256702"/>
    <lineage>
        <taxon>Bacteria</taxon>
        <taxon>Bacillati</taxon>
        <taxon>Actinomycetota</taxon>
        <taxon>Actinomycetes</taxon>
        <taxon>Micrococcales</taxon>
        <taxon>Micrococcaceae</taxon>
        <taxon>Glutamicibacter</taxon>
    </lineage>
</organism>
<sequence length="194" mass="21958">SLIHVDVTKFGNIPDGGGHRYVGRQQGARNKLATPGLPRGKDHKPRTGTAFVHTVIDDHSRVAYAEIWSDEQASTAVGVLERAVAWFAERGVTVERVLSDNGSAYRSHAWRDFCARLGIRHKRTRPYRPQTNGKIERFHRTLGDGWAYARFYGSEAERRLALPGWLHFYNHHRHHSAIGGVPFDRLNNVPGHHT</sequence>
<accession>A0ABV9MQB0</accession>
<dbReference type="PROSITE" id="PS50994">
    <property type="entry name" value="INTEGRASE"/>
    <property type="match status" value="1"/>
</dbReference>
<name>A0ABV9MQB0_9MICC</name>